<dbReference type="AlphaFoldDB" id="A0A6A4Q100"/>
<dbReference type="EMBL" id="WOCE01000009">
    <property type="protein sequence ID" value="KAE9607498.1"/>
    <property type="molecule type" value="Genomic_DNA"/>
</dbReference>
<sequence length="55" mass="6544">MRRGFNIIEYKVILRKSNCPNNSKPNDAPNFLCHKVILYYHTNHATYKKVTYVTK</sequence>
<evidence type="ECO:0000313" key="1">
    <source>
        <dbReference type="EMBL" id="KAE9607498.1"/>
    </source>
</evidence>
<comment type="caution">
    <text evidence="1">The sequence shown here is derived from an EMBL/GenBank/DDBJ whole genome shotgun (WGS) entry which is preliminary data.</text>
</comment>
<protein>
    <submittedName>
        <fullName evidence="1">Uncharacterized protein</fullName>
    </submittedName>
</protein>
<reference evidence="2" key="1">
    <citation type="journal article" date="2020" name="Nat. Commun.">
        <title>Genome sequence of the cluster root forming white lupin.</title>
        <authorList>
            <person name="Hufnagel B."/>
            <person name="Marques A."/>
            <person name="Soriano A."/>
            <person name="Marques L."/>
            <person name="Divol F."/>
            <person name="Doumas P."/>
            <person name="Sallet E."/>
            <person name="Mancinotti D."/>
            <person name="Carrere S."/>
            <person name="Marande W."/>
            <person name="Arribat S."/>
            <person name="Keller J."/>
            <person name="Huneau C."/>
            <person name="Blein T."/>
            <person name="Aime D."/>
            <person name="Laguerre M."/>
            <person name="Taylor J."/>
            <person name="Schubert V."/>
            <person name="Nelson M."/>
            <person name="Geu-Flores F."/>
            <person name="Crespi M."/>
            <person name="Gallardo-Guerrero K."/>
            <person name="Delaux P.-M."/>
            <person name="Salse J."/>
            <person name="Berges H."/>
            <person name="Guyot R."/>
            <person name="Gouzy J."/>
            <person name="Peret B."/>
        </authorList>
    </citation>
    <scope>NUCLEOTIDE SEQUENCE [LARGE SCALE GENOMIC DNA]</scope>
    <source>
        <strain evidence="2">cv. Amiga</strain>
    </source>
</reference>
<name>A0A6A4Q100_LUPAL</name>
<evidence type="ECO:0000313" key="2">
    <source>
        <dbReference type="Proteomes" id="UP000447434"/>
    </source>
</evidence>
<keyword evidence="2" id="KW-1185">Reference proteome</keyword>
<dbReference type="Proteomes" id="UP000447434">
    <property type="component" value="Chromosome 9"/>
</dbReference>
<organism evidence="1 2">
    <name type="scientific">Lupinus albus</name>
    <name type="common">White lupine</name>
    <name type="synonym">Lupinus termis</name>
    <dbReference type="NCBI Taxonomy" id="3870"/>
    <lineage>
        <taxon>Eukaryota</taxon>
        <taxon>Viridiplantae</taxon>
        <taxon>Streptophyta</taxon>
        <taxon>Embryophyta</taxon>
        <taxon>Tracheophyta</taxon>
        <taxon>Spermatophyta</taxon>
        <taxon>Magnoliopsida</taxon>
        <taxon>eudicotyledons</taxon>
        <taxon>Gunneridae</taxon>
        <taxon>Pentapetalae</taxon>
        <taxon>rosids</taxon>
        <taxon>fabids</taxon>
        <taxon>Fabales</taxon>
        <taxon>Fabaceae</taxon>
        <taxon>Papilionoideae</taxon>
        <taxon>50 kb inversion clade</taxon>
        <taxon>genistoids sensu lato</taxon>
        <taxon>core genistoids</taxon>
        <taxon>Genisteae</taxon>
        <taxon>Lupinus</taxon>
    </lineage>
</organism>
<gene>
    <name evidence="1" type="ORF">Lalb_Chr09g0330681</name>
</gene>
<accession>A0A6A4Q100</accession>
<proteinExistence type="predicted"/>